<gene>
    <name evidence="5" type="ORF">L0U88_10425</name>
</gene>
<feature type="repeat" description="ANK" evidence="3">
    <location>
        <begin position="55"/>
        <end position="87"/>
    </location>
</feature>
<evidence type="ECO:0000256" key="2">
    <source>
        <dbReference type="ARBA" id="ARBA00023043"/>
    </source>
</evidence>
<dbReference type="Proteomes" id="UP001200145">
    <property type="component" value="Unassembled WGS sequence"/>
</dbReference>
<reference evidence="5 6" key="1">
    <citation type="submission" date="2022-01" db="EMBL/GenBank/DDBJ databases">
        <title>Flavihumibacter sp. nov., isolated from sediment of a river.</title>
        <authorList>
            <person name="Liu H."/>
        </authorList>
    </citation>
    <scope>NUCLEOTIDE SEQUENCE [LARGE SCALE GENOMIC DNA]</scope>
    <source>
        <strain evidence="5 6">RY-1</strain>
    </source>
</reference>
<keyword evidence="1" id="KW-0677">Repeat</keyword>
<accession>A0ABS9BH67</accession>
<dbReference type="PROSITE" id="PS50297">
    <property type="entry name" value="ANK_REP_REGION"/>
    <property type="match status" value="2"/>
</dbReference>
<organism evidence="5 6">
    <name type="scientific">Flavihumibacter fluminis</name>
    <dbReference type="NCBI Taxonomy" id="2909236"/>
    <lineage>
        <taxon>Bacteria</taxon>
        <taxon>Pseudomonadati</taxon>
        <taxon>Bacteroidota</taxon>
        <taxon>Chitinophagia</taxon>
        <taxon>Chitinophagales</taxon>
        <taxon>Chitinophagaceae</taxon>
        <taxon>Flavihumibacter</taxon>
    </lineage>
</organism>
<dbReference type="PROSITE" id="PS50088">
    <property type="entry name" value="ANK_REPEAT"/>
    <property type="match status" value="3"/>
</dbReference>
<dbReference type="SMART" id="SM00248">
    <property type="entry name" value="ANK"/>
    <property type="match status" value="4"/>
</dbReference>
<feature type="repeat" description="ANK" evidence="3">
    <location>
        <begin position="88"/>
        <end position="120"/>
    </location>
</feature>
<dbReference type="PANTHER" id="PTHR24171:SF8">
    <property type="entry name" value="BRCA1-ASSOCIATED RING DOMAIN PROTEIN 1"/>
    <property type="match status" value="1"/>
</dbReference>
<dbReference type="Pfam" id="PF00023">
    <property type="entry name" value="Ank"/>
    <property type="match status" value="1"/>
</dbReference>
<evidence type="ECO:0000313" key="5">
    <source>
        <dbReference type="EMBL" id="MCF1715041.1"/>
    </source>
</evidence>
<dbReference type="EMBL" id="JAKEVY010000002">
    <property type="protein sequence ID" value="MCF1715041.1"/>
    <property type="molecule type" value="Genomic_DNA"/>
</dbReference>
<sequence length="186" mass="20737">MKFLVLISLFINSSVCAQQKDSLNQLLLAAALHGNVQDIKKALELGADINAKNEQGATALNMVCKLSYEFLVPFLIEKGATVNSPNNDHIYPLHYAVEYDNVAIVKALLKNGADINVLDGIQETPLHWAGWTGNIRAAKMLLKRGANPYKGNNSGVTPIDLTIRQEHKKLQRLFQKRKYRHFKASN</sequence>
<protein>
    <submittedName>
        <fullName evidence="5">Ankyrin repeat domain-containing protein</fullName>
    </submittedName>
</protein>
<comment type="caution">
    <text evidence="5">The sequence shown here is derived from an EMBL/GenBank/DDBJ whole genome shotgun (WGS) entry which is preliminary data.</text>
</comment>
<dbReference type="PANTHER" id="PTHR24171">
    <property type="entry name" value="ANKYRIN REPEAT DOMAIN-CONTAINING PROTEIN 39-RELATED"/>
    <property type="match status" value="1"/>
</dbReference>
<feature type="chain" id="PRO_5047095847" evidence="4">
    <location>
        <begin position="18"/>
        <end position="186"/>
    </location>
</feature>
<keyword evidence="4" id="KW-0732">Signal</keyword>
<name>A0ABS9BH67_9BACT</name>
<evidence type="ECO:0000256" key="1">
    <source>
        <dbReference type="ARBA" id="ARBA00022737"/>
    </source>
</evidence>
<evidence type="ECO:0000313" key="6">
    <source>
        <dbReference type="Proteomes" id="UP001200145"/>
    </source>
</evidence>
<dbReference type="Gene3D" id="1.25.40.20">
    <property type="entry name" value="Ankyrin repeat-containing domain"/>
    <property type="match status" value="1"/>
</dbReference>
<evidence type="ECO:0000256" key="4">
    <source>
        <dbReference type="SAM" id="SignalP"/>
    </source>
</evidence>
<proteinExistence type="predicted"/>
<dbReference type="SUPFAM" id="SSF48403">
    <property type="entry name" value="Ankyrin repeat"/>
    <property type="match status" value="1"/>
</dbReference>
<dbReference type="InterPro" id="IPR036770">
    <property type="entry name" value="Ankyrin_rpt-contain_sf"/>
</dbReference>
<keyword evidence="2 3" id="KW-0040">ANK repeat</keyword>
<dbReference type="RefSeq" id="WP_234865991.1">
    <property type="nucleotide sequence ID" value="NZ_JAKEVY010000002.1"/>
</dbReference>
<feature type="signal peptide" evidence="4">
    <location>
        <begin position="1"/>
        <end position="17"/>
    </location>
</feature>
<feature type="repeat" description="ANK" evidence="3">
    <location>
        <begin position="121"/>
        <end position="153"/>
    </location>
</feature>
<keyword evidence="6" id="KW-1185">Reference proteome</keyword>
<dbReference type="InterPro" id="IPR002110">
    <property type="entry name" value="Ankyrin_rpt"/>
</dbReference>
<evidence type="ECO:0000256" key="3">
    <source>
        <dbReference type="PROSITE-ProRule" id="PRU00023"/>
    </source>
</evidence>
<dbReference type="Pfam" id="PF12796">
    <property type="entry name" value="Ank_2"/>
    <property type="match status" value="1"/>
</dbReference>